<feature type="modified residue" description="4-aspartylphosphate" evidence="1">
    <location>
        <position position="283"/>
    </location>
</feature>
<evidence type="ECO:0000313" key="5">
    <source>
        <dbReference type="Proteomes" id="UP000196368"/>
    </source>
</evidence>
<keyword evidence="5" id="KW-1185">Reference proteome</keyword>
<dbReference type="RefSeq" id="WP_087289235.1">
    <property type="nucleotide sequence ID" value="NZ_NFJD01000004.1"/>
</dbReference>
<comment type="caution">
    <text evidence="4">The sequence shown here is derived from an EMBL/GenBank/DDBJ whole genome shotgun (WGS) entry which is preliminary data.</text>
</comment>
<feature type="chain" id="PRO_5012554025" description="Response regulatory domain-containing protein" evidence="2">
    <location>
        <begin position="23"/>
        <end position="369"/>
    </location>
</feature>
<feature type="domain" description="Response regulatory" evidence="3">
    <location>
        <begin position="230"/>
        <end position="350"/>
    </location>
</feature>
<keyword evidence="2" id="KW-0732">Signal</keyword>
<evidence type="ECO:0000256" key="1">
    <source>
        <dbReference type="PROSITE-ProRule" id="PRU00169"/>
    </source>
</evidence>
<keyword evidence="1" id="KW-0597">Phosphoprotein</keyword>
<dbReference type="SUPFAM" id="SSF52172">
    <property type="entry name" value="CheY-like"/>
    <property type="match status" value="1"/>
</dbReference>
<dbReference type="Gene3D" id="3.40.50.2300">
    <property type="match status" value="1"/>
</dbReference>
<protein>
    <recommendedName>
        <fullName evidence="3">Response regulatory domain-containing protein</fullName>
    </recommendedName>
</protein>
<evidence type="ECO:0000313" key="4">
    <source>
        <dbReference type="EMBL" id="OUO56297.1"/>
    </source>
</evidence>
<dbReference type="PROSITE" id="PS50110">
    <property type="entry name" value="RESPONSE_REGULATORY"/>
    <property type="match status" value="1"/>
</dbReference>
<dbReference type="GO" id="GO:0000160">
    <property type="term" value="P:phosphorelay signal transduction system"/>
    <property type="evidence" value="ECO:0007669"/>
    <property type="project" value="InterPro"/>
</dbReference>
<dbReference type="OrthoDB" id="9802426at2"/>
<organism evidence="4 5">
    <name type="scientific">Candidatus Avelusimicrobium gallicola</name>
    <dbReference type="NCBI Taxonomy" id="2562704"/>
    <lineage>
        <taxon>Bacteria</taxon>
        <taxon>Pseudomonadati</taxon>
        <taxon>Elusimicrobiota</taxon>
        <taxon>Elusimicrobia</taxon>
        <taxon>Elusimicrobiales</taxon>
        <taxon>Elusimicrobiaceae</taxon>
        <taxon>Candidatus Avelusimicrobium</taxon>
    </lineage>
</organism>
<dbReference type="AlphaFoldDB" id="A0A1Y4DAQ0"/>
<dbReference type="Proteomes" id="UP000196368">
    <property type="component" value="Unassembled WGS sequence"/>
</dbReference>
<evidence type="ECO:0000259" key="3">
    <source>
        <dbReference type="PROSITE" id="PS50110"/>
    </source>
</evidence>
<gene>
    <name evidence="4" type="ORF">B5F75_06690</name>
</gene>
<feature type="signal peptide" evidence="2">
    <location>
        <begin position="1"/>
        <end position="22"/>
    </location>
</feature>
<evidence type="ECO:0000256" key="2">
    <source>
        <dbReference type="SAM" id="SignalP"/>
    </source>
</evidence>
<accession>A0A1Y4DAQ0</accession>
<dbReference type="InterPro" id="IPR001789">
    <property type="entry name" value="Sig_transdc_resp-reg_receiver"/>
</dbReference>
<reference evidence="5" key="1">
    <citation type="submission" date="2017-04" db="EMBL/GenBank/DDBJ databases">
        <title>Function of individual gut microbiota members based on whole genome sequencing of pure cultures obtained from chicken caecum.</title>
        <authorList>
            <person name="Medvecky M."/>
            <person name="Cejkova D."/>
            <person name="Polansky O."/>
            <person name="Karasova D."/>
            <person name="Kubasova T."/>
            <person name="Cizek A."/>
            <person name="Rychlik I."/>
        </authorList>
    </citation>
    <scope>NUCLEOTIDE SEQUENCE [LARGE SCALE GENOMIC DNA]</scope>
    <source>
        <strain evidence="5">An273</strain>
    </source>
</reference>
<sequence length="369" mass="41553">MKKMPVVLFFFCFLLLAGESRAQNRYTTAMQAIRTGVVSHGSKFSQIAAREFFANPVPLAITQFKTPEAIRSSLVAHGIEESLRKSEQYRENLNKFLEVKKEMDIFLRYQLLEPQKISAAEANARWEYAREGKEALQRMERIVGARDPGVHFGKLYIERVMNAIKPTYAWSGASGKISMPERLRAENSFDVNKFLLKDANGTSLTMKNTSPGSEGFTQARQMAAQLPAMTIAVLNDDPEILEWARNWNAQGFFGPGSRVAVFDSLTKLMEWTKEVKYDVILMDYVLEDGISVFMIDRLRMEGDKETVILVNSALMDDEVPAEDLFEHGADGFISSVGFRADNGGARIANALYNYMQLHGRAALTPHSKH</sequence>
<proteinExistence type="predicted"/>
<dbReference type="EMBL" id="NFJD01000004">
    <property type="protein sequence ID" value="OUO56297.1"/>
    <property type="molecule type" value="Genomic_DNA"/>
</dbReference>
<name>A0A1Y4DAQ0_9BACT</name>
<dbReference type="CDD" id="cd00156">
    <property type="entry name" value="REC"/>
    <property type="match status" value="1"/>
</dbReference>
<dbReference type="InterPro" id="IPR011006">
    <property type="entry name" value="CheY-like_superfamily"/>
</dbReference>